<reference evidence="6 7" key="1">
    <citation type="submission" date="2016-10" db="EMBL/GenBank/DDBJ databases">
        <authorList>
            <person name="de Groot N.N."/>
        </authorList>
    </citation>
    <scope>NUCLEOTIDE SEQUENCE [LARGE SCALE GENOMIC DNA]</scope>
    <source>
        <strain evidence="6 7">DSM 44637</strain>
    </source>
</reference>
<evidence type="ECO:0000256" key="4">
    <source>
        <dbReference type="SAM" id="MobiDB-lite"/>
    </source>
</evidence>
<dbReference type="RefSeq" id="WP_208865257.1">
    <property type="nucleotide sequence ID" value="NZ_FOWC01000004.1"/>
</dbReference>
<dbReference type="Pfam" id="PF00196">
    <property type="entry name" value="GerE"/>
    <property type="match status" value="1"/>
</dbReference>
<feature type="region of interest" description="Disordered" evidence="4">
    <location>
        <begin position="373"/>
        <end position="435"/>
    </location>
</feature>
<dbReference type="PANTHER" id="PTHR44688">
    <property type="entry name" value="DNA-BINDING TRANSCRIPTIONAL ACTIVATOR DEVR_DOSR"/>
    <property type="match status" value="1"/>
</dbReference>
<dbReference type="SUPFAM" id="SSF46894">
    <property type="entry name" value="C-terminal effector domain of the bipartite response regulators"/>
    <property type="match status" value="1"/>
</dbReference>
<protein>
    <submittedName>
        <fullName evidence="6">Regulatory protein, luxR family</fullName>
    </submittedName>
</protein>
<gene>
    <name evidence="6" type="ORF">SAMN05421854_104310</name>
</gene>
<dbReference type="GO" id="GO:0003677">
    <property type="term" value="F:DNA binding"/>
    <property type="evidence" value="ECO:0007669"/>
    <property type="project" value="UniProtKB-KW"/>
</dbReference>
<keyword evidence="1" id="KW-0805">Transcription regulation</keyword>
<evidence type="ECO:0000259" key="5">
    <source>
        <dbReference type="PROSITE" id="PS50043"/>
    </source>
</evidence>
<evidence type="ECO:0000313" key="7">
    <source>
        <dbReference type="Proteomes" id="UP000199137"/>
    </source>
</evidence>
<dbReference type="PRINTS" id="PR00038">
    <property type="entry name" value="HTHLUXR"/>
</dbReference>
<keyword evidence="3" id="KW-0804">Transcription</keyword>
<proteinExistence type="predicted"/>
<dbReference type="Gene3D" id="1.10.10.10">
    <property type="entry name" value="Winged helix-like DNA-binding domain superfamily/Winged helix DNA-binding domain"/>
    <property type="match status" value="1"/>
</dbReference>
<dbReference type="InterPro" id="IPR016032">
    <property type="entry name" value="Sig_transdc_resp-reg_C-effctor"/>
</dbReference>
<dbReference type="PANTHER" id="PTHR44688:SF16">
    <property type="entry name" value="DNA-BINDING TRANSCRIPTIONAL ACTIVATOR DEVR_DOSR"/>
    <property type="match status" value="1"/>
</dbReference>
<feature type="compositionally biased region" description="Polar residues" evidence="4">
    <location>
        <begin position="406"/>
        <end position="421"/>
    </location>
</feature>
<feature type="compositionally biased region" description="Polar residues" evidence="4">
    <location>
        <begin position="373"/>
        <end position="387"/>
    </location>
</feature>
<dbReference type="EMBL" id="FOWC01000004">
    <property type="protein sequence ID" value="SFP18571.1"/>
    <property type="molecule type" value="Genomic_DNA"/>
</dbReference>
<keyword evidence="2" id="KW-0238">DNA-binding</keyword>
<feature type="domain" description="HTH luxR-type" evidence="5">
    <location>
        <begin position="822"/>
        <end position="887"/>
    </location>
</feature>
<evidence type="ECO:0000313" key="6">
    <source>
        <dbReference type="EMBL" id="SFP18571.1"/>
    </source>
</evidence>
<dbReference type="InterPro" id="IPR000792">
    <property type="entry name" value="Tscrpt_reg_LuxR_C"/>
</dbReference>
<dbReference type="AlphaFoldDB" id="A0A1I5NBH7"/>
<accession>A0A1I5NBH7</accession>
<dbReference type="SMART" id="SM00421">
    <property type="entry name" value="HTH_LUXR"/>
    <property type="match status" value="1"/>
</dbReference>
<evidence type="ECO:0000256" key="2">
    <source>
        <dbReference type="ARBA" id="ARBA00023125"/>
    </source>
</evidence>
<dbReference type="GO" id="GO:0006355">
    <property type="term" value="P:regulation of DNA-templated transcription"/>
    <property type="evidence" value="ECO:0007669"/>
    <property type="project" value="InterPro"/>
</dbReference>
<dbReference type="InterPro" id="IPR036388">
    <property type="entry name" value="WH-like_DNA-bd_sf"/>
</dbReference>
<dbReference type="CDD" id="cd06170">
    <property type="entry name" value="LuxR_C_like"/>
    <property type="match status" value="1"/>
</dbReference>
<dbReference type="Proteomes" id="UP000199137">
    <property type="component" value="Unassembled WGS sequence"/>
</dbReference>
<sequence length="893" mass="92396">MNALLAKTGNDAVHPAARRLLEQLADAPAAPVRLVVVAPGGYGKTALLGALDRSYREAGVEATVVDDADQLDDEDLTRLTMLAAAKKGPLVVAHRPNPRAQALRALGETLLLPPLTVDEVGKLAKQLTGRTADAPALHASTGGVPRLVERVVTARLADFRAELAALDDDVLRYLIAAEAGAARNLDLLCSLLERAPDELPEVVDGARATGLLDAEDILLPAAAEAVRAYGPPARRLAVLQQLVEAQLTRGLPVLDLATSLLDAGSSGASAATAFATAASEALSTDPKHAARLFEAAAEAGARDAATTTGWARAAALSGDLDTALRLGDGMLSGEDPEARAAGAEIAATVLAHRGELARTAELYRWAAATDSWSRQHAATPLSNSGGPDSTRPDNESPNAAVMSHQAAAQRTFANSTDSQASALPHRADAAGAAADHTSVAPTAYVPNGHPSFLTPTQPNSESYRWVGPGAVDAFATIALVGTGQATDGQAVANVPMPGVAPTLFTGAAARTASGIVESVSGCGTEALPTLVGAAAMLEPAVGGAPLPDSPAALAALAGLHAGELALAESVLERALASSVGGDLLAPRHRLLLGWVAMTGGHLAAATEHRDAVVGTKLEARDELFFATLELGLARRASDLVGLQQSWERAYQASMRQQVDLFTLLPLGELAIAAARTGAHAKLSRRLEGAHAMLDRLGNPPLWTVSLCWHELHAAITTEDRDTAEQQLAALNRFADCGRYPAALACAAGCWLAVLSGTFDPGEISAAAAELHELDLCWDAARLAGQAAIRTSDRKAMVQLLEAARQFQGTTGRLESAAPAPGAATGLSALSERELEVARLVVDGLTYKQAGSKLFISGKTVEHHMARIRGKLGAADRRELLATLRELLAKPTAH</sequence>
<dbReference type="PROSITE" id="PS50043">
    <property type="entry name" value="HTH_LUXR_2"/>
    <property type="match status" value="1"/>
</dbReference>
<organism evidence="6 7">
    <name type="scientific">Amycolatopsis rubida</name>
    <dbReference type="NCBI Taxonomy" id="112413"/>
    <lineage>
        <taxon>Bacteria</taxon>
        <taxon>Bacillati</taxon>
        <taxon>Actinomycetota</taxon>
        <taxon>Actinomycetes</taxon>
        <taxon>Pseudonocardiales</taxon>
        <taxon>Pseudonocardiaceae</taxon>
        <taxon>Amycolatopsis</taxon>
    </lineage>
</organism>
<evidence type="ECO:0000256" key="3">
    <source>
        <dbReference type="ARBA" id="ARBA00023163"/>
    </source>
</evidence>
<evidence type="ECO:0000256" key="1">
    <source>
        <dbReference type="ARBA" id="ARBA00023015"/>
    </source>
</evidence>
<dbReference type="STRING" id="112413.SAMN05421854_104310"/>
<name>A0A1I5NBH7_9PSEU</name>